<dbReference type="InterPro" id="IPR036224">
    <property type="entry name" value="GINS_bundle-like_dom_sf"/>
</dbReference>
<dbReference type="InterPro" id="IPR007257">
    <property type="entry name" value="GINS_Psf2"/>
</dbReference>
<sequence length="474" mass="54797">MFGNDTSRSTRFDFFKKRKRGSNKRKEDSDESSDYRGTLSSSTSGGEPQGHGRKRSSSRGFLTDETRDRSQSQSTGDSQHEEYYAPEQPSVDLELCKALNYVIWVRDQMVFGNEEILSLPSLEQEFYRQLELLKQRLDRFYDDVSSSTAILESVLELMIDVSAAYRFLASNATPFCRLSQIYINGFIFLRPVTLGSFNFIVPDEEASVTIQRNKISGSVFVHQQLLTHFSRQCEFLPSKFSSDYVHKKVPIENDYVPNLVAKVLLQRTKRLLVVVKAMVDVPGIDLSPYEGYALEDLKTGEKAWLPIYMVERLSHYGFVSVDLPIYLTRGALRELRSKEEQSQTLEKLPSEYFFEIAHIFTRCHLFETVNVPNLLNRNNVYSYISKVAGIVEDIKYQRIKKIRQALEKMPMHDSVIYIDNLQYSETFYINQYLSAYCDMQDNMSRSDLQPNIQMGHFVVDLENNLIESLKVPLL</sequence>
<comment type="subcellular location">
    <subcellularLocation>
        <location evidence="1">Nucleus</location>
    </subcellularLocation>
</comment>
<evidence type="ECO:0000256" key="5">
    <source>
        <dbReference type="SAM" id="MobiDB-lite"/>
    </source>
</evidence>
<dbReference type="EMBL" id="JAHBMH010000034">
    <property type="protein sequence ID" value="KAK1936853.1"/>
    <property type="molecule type" value="Genomic_DNA"/>
</dbReference>
<keyword evidence="8" id="KW-1185">Reference proteome</keyword>
<dbReference type="GO" id="GO:0006260">
    <property type="term" value="P:DNA replication"/>
    <property type="evidence" value="ECO:0007669"/>
    <property type="project" value="UniProtKB-KW"/>
</dbReference>
<feature type="domain" description="GINS subunit" evidence="6">
    <location>
        <begin position="331"/>
        <end position="440"/>
    </location>
</feature>
<evidence type="ECO:0000256" key="1">
    <source>
        <dbReference type="ARBA" id="ARBA00004123"/>
    </source>
</evidence>
<dbReference type="PANTHER" id="PTHR12772">
    <property type="entry name" value="DNA REPLICATION COMPLEX GINS PROTEIN PSF2"/>
    <property type="match status" value="1"/>
</dbReference>
<dbReference type="PANTHER" id="PTHR12772:SF0">
    <property type="entry name" value="DNA REPLICATION COMPLEX GINS PROTEIN PSF2"/>
    <property type="match status" value="1"/>
</dbReference>
<dbReference type="Pfam" id="PF05916">
    <property type="entry name" value="Sld5"/>
    <property type="match status" value="1"/>
</dbReference>
<comment type="similarity">
    <text evidence="2">Belongs to the GINS2/PSF2 family.</text>
</comment>
<accession>A0AAD9GEA9</accession>
<protein>
    <recommendedName>
        <fullName evidence="6">GINS subunit domain-containing protein</fullName>
    </recommendedName>
</protein>
<dbReference type="Proteomes" id="UP001195914">
    <property type="component" value="Unassembled WGS sequence"/>
</dbReference>
<dbReference type="InterPro" id="IPR021151">
    <property type="entry name" value="GINS_A"/>
</dbReference>
<evidence type="ECO:0000313" key="7">
    <source>
        <dbReference type="EMBL" id="KAK1936853.1"/>
    </source>
</evidence>
<gene>
    <name evidence="7" type="ORF">X943_001507</name>
</gene>
<name>A0AAD9GEA9_BABDI</name>
<dbReference type="SUPFAM" id="SSF158573">
    <property type="entry name" value="GINS helical bundle-like"/>
    <property type="match status" value="1"/>
</dbReference>
<dbReference type="GO" id="GO:0000727">
    <property type="term" value="P:double-strand break repair via break-induced replication"/>
    <property type="evidence" value="ECO:0007669"/>
    <property type="project" value="TreeGrafter"/>
</dbReference>
<dbReference type="AlphaFoldDB" id="A0AAD9GEA9"/>
<evidence type="ECO:0000256" key="4">
    <source>
        <dbReference type="ARBA" id="ARBA00023242"/>
    </source>
</evidence>
<dbReference type="CDD" id="cd11712">
    <property type="entry name" value="GINS_A_psf2"/>
    <property type="match status" value="1"/>
</dbReference>
<organism evidence="7 8">
    <name type="scientific">Babesia divergens</name>
    <dbReference type="NCBI Taxonomy" id="32595"/>
    <lineage>
        <taxon>Eukaryota</taxon>
        <taxon>Sar</taxon>
        <taxon>Alveolata</taxon>
        <taxon>Apicomplexa</taxon>
        <taxon>Aconoidasida</taxon>
        <taxon>Piroplasmida</taxon>
        <taxon>Babesiidae</taxon>
        <taxon>Babesia</taxon>
    </lineage>
</organism>
<reference evidence="7" key="1">
    <citation type="journal article" date="2014" name="Nucleic Acids Res.">
        <title>The evolutionary dynamics of variant antigen genes in Babesia reveal a history of genomic innovation underlying host-parasite interaction.</title>
        <authorList>
            <person name="Jackson A.P."/>
            <person name="Otto T.D."/>
            <person name="Darby A."/>
            <person name="Ramaprasad A."/>
            <person name="Xia D."/>
            <person name="Echaide I.E."/>
            <person name="Farber M."/>
            <person name="Gahlot S."/>
            <person name="Gamble J."/>
            <person name="Gupta D."/>
            <person name="Gupta Y."/>
            <person name="Jackson L."/>
            <person name="Malandrin L."/>
            <person name="Malas T.B."/>
            <person name="Moussa E."/>
            <person name="Nair M."/>
            <person name="Reid A.J."/>
            <person name="Sanders M."/>
            <person name="Sharma J."/>
            <person name="Tracey A."/>
            <person name="Quail M.A."/>
            <person name="Weir W."/>
            <person name="Wastling J.M."/>
            <person name="Hall N."/>
            <person name="Willadsen P."/>
            <person name="Lingelbach K."/>
            <person name="Shiels B."/>
            <person name="Tait A."/>
            <person name="Berriman M."/>
            <person name="Allred D.R."/>
            <person name="Pain A."/>
        </authorList>
    </citation>
    <scope>NUCLEOTIDE SEQUENCE</scope>
    <source>
        <strain evidence="7">1802A</strain>
    </source>
</reference>
<proteinExistence type="inferred from homology"/>
<keyword evidence="4" id="KW-0539">Nucleus</keyword>
<reference evidence="7" key="2">
    <citation type="submission" date="2021-05" db="EMBL/GenBank/DDBJ databases">
        <authorList>
            <person name="Pain A."/>
        </authorList>
    </citation>
    <scope>NUCLEOTIDE SEQUENCE</scope>
    <source>
        <strain evidence="7">1802A</strain>
    </source>
</reference>
<comment type="caution">
    <text evidence="7">The sequence shown here is derived from an EMBL/GenBank/DDBJ whole genome shotgun (WGS) entry which is preliminary data.</text>
</comment>
<dbReference type="Gene3D" id="1.20.58.1020">
    <property type="match status" value="1"/>
</dbReference>
<evidence type="ECO:0000259" key="6">
    <source>
        <dbReference type="Pfam" id="PF05916"/>
    </source>
</evidence>
<dbReference type="GO" id="GO:0000811">
    <property type="term" value="C:GINS complex"/>
    <property type="evidence" value="ECO:0007669"/>
    <property type="project" value="TreeGrafter"/>
</dbReference>
<evidence type="ECO:0000256" key="3">
    <source>
        <dbReference type="ARBA" id="ARBA00022705"/>
    </source>
</evidence>
<feature type="region of interest" description="Disordered" evidence="5">
    <location>
        <begin position="1"/>
        <end position="85"/>
    </location>
</feature>
<evidence type="ECO:0000313" key="8">
    <source>
        <dbReference type="Proteomes" id="UP001195914"/>
    </source>
</evidence>
<keyword evidence="3" id="KW-0235">DNA replication</keyword>
<evidence type="ECO:0000256" key="2">
    <source>
        <dbReference type="ARBA" id="ARBA00010565"/>
    </source>
</evidence>